<dbReference type="GO" id="GO:0005737">
    <property type="term" value="C:cytoplasm"/>
    <property type="evidence" value="ECO:0007669"/>
    <property type="project" value="TreeGrafter"/>
</dbReference>
<protein>
    <recommendedName>
        <fullName evidence="1">PID domain-containing protein</fullName>
    </recommendedName>
</protein>
<dbReference type="InterPro" id="IPR006020">
    <property type="entry name" value="PTB/PI_dom"/>
</dbReference>
<dbReference type="CTD" id="20252739"/>
<dbReference type="OMA" id="RINSTCA"/>
<dbReference type="EMBL" id="KB202094">
    <property type="protein sequence ID" value="ESO92381.1"/>
    <property type="molecule type" value="Genomic_DNA"/>
</dbReference>
<dbReference type="Proteomes" id="UP000030746">
    <property type="component" value="Unassembled WGS sequence"/>
</dbReference>
<dbReference type="STRING" id="225164.V4AG52"/>
<dbReference type="KEGG" id="lgi:LOTGIDRAFT_87453"/>
<dbReference type="PANTHER" id="PTHR47695:SF3">
    <property type="entry name" value="PID DOMAIN-CONTAINING PROTEIN"/>
    <property type="match status" value="1"/>
</dbReference>
<evidence type="ECO:0000313" key="3">
    <source>
        <dbReference type="Proteomes" id="UP000030746"/>
    </source>
</evidence>
<sequence>SKFEGEGMIFRAKLIGSEIVPEARGDKMCQETIQKLKAIVKVSKEHKQKINVNVSLEGLKILDQATGNVEHTHEVHRISFISRDVTDSRAFGYVYGPGDGSHKFFAIKTEKAAEALVLSLRDLFQVVYDLKKKEVEEAKKQQDPN</sequence>
<keyword evidence="3" id="KW-1185">Reference proteome</keyword>
<dbReference type="PANTHER" id="PTHR47695">
    <property type="entry name" value="PID DOMAIN-CONTAINING PROTEIN"/>
    <property type="match status" value="1"/>
</dbReference>
<dbReference type="Pfam" id="PF00640">
    <property type="entry name" value="PID"/>
    <property type="match status" value="1"/>
</dbReference>
<feature type="non-terminal residue" evidence="2">
    <location>
        <position position="145"/>
    </location>
</feature>
<dbReference type="RefSeq" id="XP_009056861.1">
    <property type="nucleotide sequence ID" value="XM_009058613.1"/>
</dbReference>
<gene>
    <name evidence="2" type="ORF">LOTGIDRAFT_87453</name>
</gene>
<dbReference type="GeneID" id="20252739"/>
<dbReference type="HOGENOM" id="CLU_093514_1_0_1"/>
<dbReference type="OrthoDB" id="10069833at2759"/>
<feature type="non-terminal residue" evidence="2">
    <location>
        <position position="1"/>
    </location>
</feature>
<organism evidence="2 3">
    <name type="scientific">Lottia gigantea</name>
    <name type="common">Giant owl limpet</name>
    <dbReference type="NCBI Taxonomy" id="225164"/>
    <lineage>
        <taxon>Eukaryota</taxon>
        <taxon>Metazoa</taxon>
        <taxon>Spiralia</taxon>
        <taxon>Lophotrochozoa</taxon>
        <taxon>Mollusca</taxon>
        <taxon>Gastropoda</taxon>
        <taxon>Patellogastropoda</taxon>
        <taxon>Lottioidea</taxon>
        <taxon>Lottiidae</taxon>
        <taxon>Lottia</taxon>
    </lineage>
</organism>
<accession>V4AG52</accession>
<feature type="domain" description="PID" evidence="1">
    <location>
        <begin position="5"/>
        <end position="141"/>
    </location>
</feature>
<evidence type="ECO:0000259" key="1">
    <source>
        <dbReference type="PROSITE" id="PS01179"/>
    </source>
</evidence>
<proteinExistence type="predicted"/>
<dbReference type="AlphaFoldDB" id="V4AG52"/>
<name>V4AG52_LOTGI</name>
<dbReference type="SMART" id="SM00462">
    <property type="entry name" value="PTB"/>
    <property type="match status" value="1"/>
</dbReference>
<reference evidence="2 3" key="1">
    <citation type="journal article" date="2013" name="Nature">
        <title>Insights into bilaterian evolution from three spiralian genomes.</title>
        <authorList>
            <person name="Simakov O."/>
            <person name="Marletaz F."/>
            <person name="Cho S.J."/>
            <person name="Edsinger-Gonzales E."/>
            <person name="Havlak P."/>
            <person name="Hellsten U."/>
            <person name="Kuo D.H."/>
            <person name="Larsson T."/>
            <person name="Lv J."/>
            <person name="Arendt D."/>
            <person name="Savage R."/>
            <person name="Osoegawa K."/>
            <person name="de Jong P."/>
            <person name="Grimwood J."/>
            <person name="Chapman J.A."/>
            <person name="Shapiro H."/>
            <person name="Aerts A."/>
            <person name="Otillar R.P."/>
            <person name="Terry A.Y."/>
            <person name="Boore J.L."/>
            <person name="Grigoriev I.V."/>
            <person name="Lindberg D.R."/>
            <person name="Seaver E.C."/>
            <person name="Weisblat D.A."/>
            <person name="Putnam N.H."/>
            <person name="Rokhsar D.S."/>
        </authorList>
    </citation>
    <scope>NUCLEOTIDE SEQUENCE [LARGE SCALE GENOMIC DNA]</scope>
</reference>
<dbReference type="SUPFAM" id="SSF50729">
    <property type="entry name" value="PH domain-like"/>
    <property type="match status" value="1"/>
</dbReference>
<dbReference type="PROSITE" id="PS01179">
    <property type="entry name" value="PID"/>
    <property type="match status" value="1"/>
</dbReference>
<dbReference type="Gene3D" id="2.30.29.30">
    <property type="entry name" value="Pleckstrin-homology domain (PH domain)/Phosphotyrosine-binding domain (PTB)"/>
    <property type="match status" value="1"/>
</dbReference>
<evidence type="ECO:0000313" key="2">
    <source>
        <dbReference type="EMBL" id="ESO92381.1"/>
    </source>
</evidence>
<dbReference type="InterPro" id="IPR011993">
    <property type="entry name" value="PH-like_dom_sf"/>
</dbReference>